<reference evidence="2" key="1">
    <citation type="journal article" date="2022" name="Mol. Ecol. Resour.">
        <title>The genomes of chicory, endive, great burdock and yacon provide insights into Asteraceae palaeo-polyploidization history and plant inulin production.</title>
        <authorList>
            <person name="Fan W."/>
            <person name="Wang S."/>
            <person name="Wang H."/>
            <person name="Wang A."/>
            <person name="Jiang F."/>
            <person name="Liu H."/>
            <person name="Zhao H."/>
            <person name="Xu D."/>
            <person name="Zhang Y."/>
        </authorList>
    </citation>
    <scope>NUCLEOTIDE SEQUENCE [LARGE SCALE GENOMIC DNA]</scope>
    <source>
        <strain evidence="2">cv. Punajuju</strain>
    </source>
</reference>
<sequence length="407" mass="45036">MSSLPSLYMGDISGSRTCNINNNSLTVSTTSYIPMYDMRSNNNLIDSTMSHLPTLNMGDNSVESICNNNSDIGFTTSHLGLHISSIQNQPISYPYTTPNQSQLCHIRSEHESLINDPSVSLNMARVPSDTFSLSLTQQNQPAFQEKSRIGYYTNLMLNIENNNMNIENTNHMGDGSSYRSGEGLNLFSTTGMMFNNQVSLNSILDVPNATFEQRLSASKCSVNENIFGSSSRTNITSNMVKGITRSFSGGIGGFSMQEEHYVPLDSANLIAIKDLNGSTSRNSNASNMVEQYARFSSSGVGEPVVPQEHNFLFGGVQLSNREINNGFNDIMNPLQNPMTRSCVGSSIINEDVCNSYHQGNYSGYVDGSEHVDYECGREVFYSRTLGESIGAIDPYKEKYWNEHGFWF</sequence>
<dbReference type="Proteomes" id="UP001055811">
    <property type="component" value="Linkage Group LG03"/>
</dbReference>
<name>A0ACB9EYF2_CICIN</name>
<protein>
    <submittedName>
        <fullName evidence="1">Uncharacterized protein</fullName>
    </submittedName>
</protein>
<accession>A0ACB9EYF2</accession>
<organism evidence="1 2">
    <name type="scientific">Cichorium intybus</name>
    <name type="common">Chicory</name>
    <dbReference type="NCBI Taxonomy" id="13427"/>
    <lineage>
        <taxon>Eukaryota</taxon>
        <taxon>Viridiplantae</taxon>
        <taxon>Streptophyta</taxon>
        <taxon>Embryophyta</taxon>
        <taxon>Tracheophyta</taxon>
        <taxon>Spermatophyta</taxon>
        <taxon>Magnoliopsida</taxon>
        <taxon>eudicotyledons</taxon>
        <taxon>Gunneridae</taxon>
        <taxon>Pentapetalae</taxon>
        <taxon>asterids</taxon>
        <taxon>campanulids</taxon>
        <taxon>Asterales</taxon>
        <taxon>Asteraceae</taxon>
        <taxon>Cichorioideae</taxon>
        <taxon>Cichorieae</taxon>
        <taxon>Cichoriinae</taxon>
        <taxon>Cichorium</taxon>
    </lineage>
</organism>
<proteinExistence type="predicted"/>
<comment type="caution">
    <text evidence="1">The sequence shown here is derived from an EMBL/GenBank/DDBJ whole genome shotgun (WGS) entry which is preliminary data.</text>
</comment>
<evidence type="ECO:0000313" key="2">
    <source>
        <dbReference type="Proteomes" id="UP001055811"/>
    </source>
</evidence>
<gene>
    <name evidence="1" type="ORF">L2E82_13977</name>
</gene>
<keyword evidence="2" id="KW-1185">Reference proteome</keyword>
<evidence type="ECO:0000313" key="1">
    <source>
        <dbReference type="EMBL" id="KAI3763979.1"/>
    </source>
</evidence>
<dbReference type="EMBL" id="CM042011">
    <property type="protein sequence ID" value="KAI3763979.1"/>
    <property type="molecule type" value="Genomic_DNA"/>
</dbReference>
<reference evidence="1 2" key="2">
    <citation type="journal article" date="2022" name="Mol. Ecol. Resour.">
        <title>The genomes of chicory, endive, great burdock and yacon provide insights into Asteraceae paleo-polyploidization history and plant inulin production.</title>
        <authorList>
            <person name="Fan W."/>
            <person name="Wang S."/>
            <person name="Wang H."/>
            <person name="Wang A."/>
            <person name="Jiang F."/>
            <person name="Liu H."/>
            <person name="Zhao H."/>
            <person name="Xu D."/>
            <person name="Zhang Y."/>
        </authorList>
    </citation>
    <scope>NUCLEOTIDE SEQUENCE [LARGE SCALE GENOMIC DNA]</scope>
    <source>
        <strain evidence="2">cv. Punajuju</strain>
        <tissue evidence="1">Leaves</tissue>
    </source>
</reference>